<feature type="coiled-coil region" evidence="1">
    <location>
        <begin position="116"/>
        <end position="143"/>
    </location>
</feature>
<proteinExistence type="predicted"/>
<feature type="coiled-coil region" evidence="1">
    <location>
        <begin position="169"/>
        <end position="203"/>
    </location>
</feature>
<feature type="compositionally biased region" description="Polar residues" evidence="2">
    <location>
        <begin position="85"/>
        <end position="102"/>
    </location>
</feature>
<dbReference type="EMBL" id="JAGRRH010000021">
    <property type="protein sequence ID" value="KAG7347135.1"/>
    <property type="molecule type" value="Genomic_DNA"/>
</dbReference>
<comment type="caution">
    <text evidence="3">The sequence shown here is derived from an EMBL/GenBank/DDBJ whole genome shotgun (WGS) entry which is preliminary data.</text>
</comment>
<evidence type="ECO:0000256" key="2">
    <source>
        <dbReference type="SAM" id="MobiDB-lite"/>
    </source>
</evidence>
<feature type="compositionally biased region" description="Polar residues" evidence="2">
    <location>
        <begin position="229"/>
        <end position="239"/>
    </location>
</feature>
<reference evidence="3" key="1">
    <citation type="journal article" date="2021" name="Sci. Rep.">
        <title>Diploid genomic architecture of Nitzschia inconspicua, an elite biomass production diatom.</title>
        <authorList>
            <person name="Oliver A."/>
            <person name="Podell S."/>
            <person name="Pinowska A."/>
            <person name="Traller J.C."/>
            <person name="Smith S.R."/>
            <person name="McClure R."/>
            <person name="Beliaev A."/>
            <person name="Bohutskyi P."/>
            <person name="Hill E.A."/>
            <person name="Rabines A."/>
            <person name="Zheng H."/>
            <person name="Allen L.Z."/>
            <person name="Kuo A."/>
            <person name="Grigoriev I.V."/>
            <person name="Allen A.E."/>
            <person name="Hazlebeck D."/>
            <person name="Allen E.E."/>
        </authorList>
    </citation>
    <scope>NUCLEOTIDE SEQUENCE</scope>
    <source>
        <strain evidence="3">Hildebrandi</strain>
    </source>
</reference>
<dbReference type="AlphaFoldDB" id="A0A9K3KNU3"/>
<sequence length="287" mass="32920">MPPSQEKQQVEKDVNKSATQPSHSHTNPGASVTNGDPRNPANNVQRQTSLPRRSNQSAGRPMMMNTSSTQQQYQQQQQQQQQQYHGNASASNRHSTLSSQPTPLFERLVTEEVQGLKTYQRIVENQSRRLQELERIHGDLELRLEVESRGKAQLESTLEQREREWAMKFRGLQEDRDQLKAEVEKEKEKNAKLLDQVNRKDQDIHRMLQRKYDNQRDAGGGQSIRANRLHNTINSSERQGTPPRDVPEGTPPQQFNKSPHEILAASGSMETVRIRNVQNLLNDFFSG</sequence>
<keyword evidence="1" id="KW-0175">Coiled coil</keyword>
<feature type="region of interest" description="Disordered" evidence="2">
    <location>
        <begin position="212"/>
        <end position="258"/>
    </location>
</feature>
<evidence type="ECO:0000313" key="3">
    <source>
        <dbReference type="EMBL" id="KAG7347135.1"/>
    </source>
</evidence>
<evidence type="ECO:0000256" key="1">
    <source>
        <dbReference type="SAM" id="Coils"/>
    </source>
</evidence>
<accession>A0A9K3KNU3</accession>
<organism evidence="3 4">
    <name type="scientific">Nitzschia inconspicua</name>
    <dbReference type="NCBI Taxonomy" id="303405"/>
    <lineage>
        <taxon>Eukaryota</taxon>
        <taxon>Sar</taxon>
        <taxon>Stramenopiles</taxon>
        <taxon>Ochrophyta</taxon>
        <taxon>Bacillariophyta</taxon>
        <taxon>Bacillariophyceae</taxon>
        <taxon>Bacillariophycidae</taxon>
        <taxon>Bacillariales</taxon>
        <taxon>Bacillariaceae</taxon>
        <taxon>Nitzschia</taxon>
    </lineage>
</organism>
<dbReference type="OrthoDB" id="203613at2759"/>
<keyword evidence="4" id="KW-1185">Reference proteome</keyword>
<protein>
    <submittedName>
        <fullName evidence="3">Uncharacterized protein</fullName>
    </submittedName>
</protein>
<reference evidence="3" key="2">
    <citation type="submission" date="2021-04" db="EMBL/GenBank/DDBJ databases">
        <authorList>
            <person name="Podell S."/>
        </authorList>
    </citation>
    <scope>NUCLEOTIDE SEQUENCE</scope>
    <source>
        <strain evidence="3">Hildebrandi</strain>
    </source>
</reference>
<name>A0A9K3KNU3_9STRA</name>
<feature type="compositionally biased region" description="Low complexity" evidence="2">
    <location>
        <begin position="70"/>
        <end position="84"/>
    </location>
</feature>
<evidence type="ECO:0000313" key="4">
    <source>
        <dbReference type="Proteomes" id="UP000693970"/>
    </source>
</evidence>
<feature type="region of interest" description="Disordered" evidence="2">
    <location>
        <begin position="1"/>
        <end position="103"/>
    </location>
</feature>
<gene>
    <name evidence="3" type="ORF">IV203_006204</name>
</gene>
<dbReference type="Proteomes" id="UP000693970">
    <property type="component" value="Unassembled WGS sequence"/>
</dbReference>
<feature type="compositionally biased region" description="Polar residues" evidence="2">
    <location>
        <begin position="16"/>
        <end position="69"/>
    </location>
</feature>